<dbReference type="Proteomes" id="UP000199233">
    <property type="component" value="Unassembled WGS sequence"/>
</dbReference>
<dbReference type="SUPFAM" id="SSF52096">
    <property type="entry name" value="ClpP/crotonase"/>
    <property type="match status" value="1"/>
</dbReference>
<name>A0A1H9GB69_9GAMM</name>
<keyword evidence="11" id="KW-0511">Multifunctional enzyme</keyword>
<dbReference type="GO" id="GO:0004300">
    <property type="term" value="F:enoyl-CoA hydratase activity"/>
    <property type="evidence" value="ECO:0007669"/>
    <property type="project" value="UniProtKB-EC"/>
</dbReference>
<dbReference type="InterPro" id="IPR036291">
    <property type="entry name" value="NAD(P)-bd_dom_sf"/>
</dbReference>
<dbReference type="UniPathway" id="UPA00659"/>
<evidence type="ECO:0000256" key="8">
    <source>
        <dbReference type="ARBA" id="ARBA00023027"/>
    </source>
</evidence>
<evidence type="ECO:0000256" key="5">
    <source>
        <dbReference type="ARBA" id="ARBA00022832"/>
    </source>
</evidence>
<keyword evidence="7" id="KW-0560">Oxidoreductase</keyword>
<dbReference type="EC" id="4.2.1.17" evidence="4"/>
<keyword evidence="9" id="KW-0443">Lipid metabolism</keyword>
<keyword evidence="16" id="KW-1185">Reference proteome</keyword>
<keyword evidence="8" id="KW-0520">NAD</keyword>
<evidence type="ECO:0000259" key="13">
    <source>
        <dbReference type="Pfam" id="PF00725"/>
    </source>
</evidence>
<evidence type="ECO:0000259" key="14">
    <source>
        <dbReference type="Pfam" id="PF02737"/>
    </source>
</evidence>
<evidence type="ECO:0000256" key="3">
    <source>
        <dbReference type="ARBA" id="ARBA00008750"/>
    </source>
</evidence>
<reference evidence="16" key="1">
    <citation type="submission" date="2016-10" db="EMBL/GenBank/DDBJ databases">
        <authorList>
            <person name="Varghese N."/>
            <person name="Submissions S."/>
        </authorList>
    </citation>
    <scope>NUCLEOTIDE SEQUENCE [LARGE SCALE GENOMIC DNA]</scope>
    <source>
        <strain evidence="16">DSM 25927</strain>
    </source>
</reference>
<evidence type="ECO:0000256" key="1">
    <source>
        <dbReference type="ARBA" id="ARBA00005005"/>
    </source>
</evidence>
<dbReference type="GO" id="GO:0016509">
    <property type="term" value="F:long-chain (3S)-3-hydroxyacyl-CoA dehydrogenase (NAD+) activity"/>
    <property type="evidence" value="ECO:0007669"/>
    <property type="project" value="TreeGrafter"/>
</dbReference>
<dbReference type="Gene3D" id="3.90.226.10">
    <property type="entry name" value="2-enoyl-CoA Hydratase, Chain A, domain 1"/>
    <property type="match status" value="1"/>
</dbReference>
<keyword evidence="5" id="KW-0276">Fatty acid metabolism</keyword>
<dbReference type="InterPro" id="IPR006176">
    <property type="entry name" value="3-OHacyl-CoA_DH_NAD-bd"/>
</dbReference>
<proteinExistence type="inferred from homology"/>
<comment type="pathway">
    <text evidence="1">Lipid metabolism; fatty acid beta-oxidation.</text>
</comment>
<dbReference type="PANTHER" id="PTHR43612:SF3">
    <property type="entry name" value="TRIFUNCTIONAL ENZYME SUBUNIT ALPHA, MITOCHONDRIAL"/>
    <property type="match status" value="1"/>
</dbReference>
<dbReference type="CDD" id="cd06558">
    <property type="entry name" value="crotonase-like"/>
    <property type="match status" value="1"/>
</dbReference>
<dbReference type="STRING" id="489703.SAMN04488038_1075"/>
<dbReference type="InterPro" id="IPR029045">
    <property type="entry name" value="ClpP/crotonase-like_dom_sf"/>
</dbReference>
<organism evidence="15 16">
    <name type="scientific">Solimonas aquatica</name>
    <dbReference type="NCBI Taxonomy" id="489703"/>
    <lineage>
        <taxon>Bacteria</taxon>
        <taxon>Pseudomonadati</taxon>
        <taxon>Pseudomonadota</taxon>
        <taxon>Gammaproteobacteria</taxon>
        <taxon>Nevskiales</taxon>
        <taxon>Nevskiaceae</taxon>
        <taxon>Solimonas</taxon>
    </lineage>
</organism>
<evidence type="ECO:0000313" key="16">
    <source>
        <dbReference type="Proteomes" id="UP000199233"/>
    </source>
</evidence>
<dbReference type="SUPFAM" id="SSF51735">
    <property type="entry name" value="NAD(P)-binding Rossmann-fold domains"/>
    <property type="match status" value="1"/>
</dbReference>
<dbReference type="GO" id="GO:0070403">
    <property type="term" value="F:NAD+ binding"/>
    <property type="evidence" value="ECO:0007669"/>
    <property type="project" value="InterPro"/>
</dbReference>
<dbReference type="Pfam" id="PF00378">
    <property type="entry name" value="ECH_1"/>
    <property type="match status" value="1"/>
</dbReference>
<comment type="similarity">
    <text evidence="2">In the central section; belongs to the 3-hydroxyacyl-CoA dehydrogenase family.</text>
</comment>
<evidence type="ECO:0000256" key="4">
    <source>
        <dbReference type="ARBA" id="ARBA00012076"/>
    </source>
</evidence>
<dbReference type="Gene3D" id="1.10.1040.50">
    <property type="match status" value="1"/>
</dbReference>
<dbReference type="Gene3D" id="3.40.50.720">
    <property type="entry name" value="NAD(P)-binding Rossmann-like Domain"/>
    <property type="match status" value="1"/>
</dbReference>
<dbReference type="InterPro" id="IPR050136">
    <property type="entry name" value="FA_oxidation_alpha_subunit"/>
</dbReference>
<keyword evidence="10" id="KW-0456">Lyase</keyword>
<dbReference type="OrthoDB" id="5389341at2"/>
<dbReference type="SUPFAM" id="SSF48179">
    <property type="entry name" value="6-phosphogluconate dehydrogenase C-terminal domain-like"/>
    <property type="match status" value="2"/>
</dbReference>
<protein>
    <recommendedName>
        <fullName evidence="4">enoyl-CoA hydratase</fullName>
        <ecNumber evidence="4">4.2.1.17</ecNumber>
    </recommendedName>
</protein>
<keyword evidence="6" id="KW-0442">Lipid degradation</keyword>
<feature type="domain" description="3-hydroxyacyl-CoA dehydrogenase C-terminal" evidence="13">
    <location>
        <begin position="496"/>
        <end position="595"/>
    </location>
</feature>
<evidence type="ECO:0000256" key="12">
    <source>
        <dbReference type="ARBA" id="ARBA00049556"/>
    </source>
</evidence>
<dbReference type="RefSeq" id="WP_093285158.1">
    <property type="nucleotide sequence ID" value="NZ_FOFS01000007.1"/>
</dbReference>
<sequence>MVKTQIQNGIAHLSIDMPGRSMNVLEPAVAAALSAAFESVLADAGVQGIVISSAKGSFIAGADLAQMEALAAPGVSLAQAAARIAYLGDFFRRIETCGKPVVAAASGTALGGGLELMLACHYRIAADHPKAQFGLPEVKLGLLPGAGGTQRVPRLIGIQASIGLLTGGAPLSAREAQKLGLLNEVVPAEQLLAAAEAAIREGRVPAQAPWDVKGYKLPGGEAYAPANAAALMSATSRLHAATRGNEPAPLTILRCIHDGSKLPIARALKLEQKYFATLVQGRVAQNLIRTQFFAKQAADKLSRRPAAVAKSSVKRLGVLGAGFMGQGIAQVSLAAGIEVVLVDRELAIAQRARDGIAATLQADVDKGRLKPEAREAQLARLHCAADHGGFAGCELVIEAVLEDFAVKAQATRLTEAQLADSAIFASNTSALPIDELAAASVRPANFIGLHFFSPVPKMALVEIIIGAKTSDETLARALDYCQQIRKTPIVVRDGYGFYTTRCVDAYVREGIRLLADGVAPALIENAGVALGMPVGPLALADEVGIDVLHHIAHFFASREHGAWAEDRHAVPNAQIDALYAAGRYGRKRGAGFYDYPAGGAKQLAVSLPRNEVQPDMAAVRERLLYAQLVEAARCWAENVVEDLREADLGATLGWAFPRYLGGPFAAIEDIGLASFVQSCATLSRTLGPRFELPARLRERAAVAQHLT</sequence>
<dbReference type="InterPro" id="IPR006180">
    <property type="entry name" value="3-OHacyl-CoA_DH_CS"/>
</dbReference>
<dbReference type="Pfam" id="PF02737">
    <property type="entry name" value="3HCDH_N"/>
    <property type="match status" value="1"/>
</dbReference>
<evidence type="ECO:0000256" key="11">
    <source>
        <dbReference type="ARBA" id="ARBA00023268"/>
    </source>
</evidence>
<gene>
    <name evidence="15" type="ORF">SAMN04488038_1075</name>
</gene>
<comment type="similarity">
    <text evidence="3">In the N-terminal section; belongs to the enoyl-CoA hydratase/isomerase family.</text>
</comment>
<evidence type="ECO:0000256" key="10">
    <source>
        <dbReference type="ARBA" id="ARBA00023239"/>
    </source>
</evidence>
<evidence type="ECO:0000256" key="9">
    <source>
        <dbReference type="ARBA" id="ARBA00023098"/>
    </source>
</evidence>
<dbReference type="InterPro" id="IPR008927">
    <property type="entry name" value="6-PGluconate_DH-like_C_sf"/>
</dbReference>
<evidence type="ECO:0000256" key="2">
    <source>
        <dbReference type="ARBA" id="ARBA00007005"/>
    </source>
</evidence>
<dbReference type="PANTHER" id="PTHR43612">
    <property type="entry name" value="TRIFUNCTIONAL ENZYME SUBUNIT ALPHA"/>
    <property type="match status" value="1"/>
</dbReference>
<dbReference type="Pfam" id="PF00725">
    <property type="entry name" value="3HCDH"/>
    <property type="match status" value="1"/>
</dbReference>
<dbReference type="GO" id="GO:0006635">
    <property type="term" value="P:fatty acid beta-oxidation"/>
    <property type="evidence" value="ECO:0007669"/>
    <property type="project" value="UniProtKB-UniPathway"/>
</dbReference>
<evidence type="ECO:0000256" key="6">
    <source>
        <dbReference type="ARBA" id="ARBA00022963"/>
    </source>
</evidence>
<dbReference type="InterPro" id="IPR006108">
    <property type="entry name" value="3HC_DH_C"/>
</dbReference>
<evidence type="ECO:0000313" key="15">
    <source>
        <dbReference type="EMBL" id="SEQ47324.1"/>
    </source>
</evidence>
<evidence type="ECO:0000256" key="7">
    <source>
        <dbReference type="ARBA" id="ARBA00023002"/>
    </source>
</evidence>
<dbReference type="PROSITE" id="PS00067">
    <property type="entry name" value="3HCDH"/>
    <property type="match status" value="1"/>
</dbReference>
<comment type="catalytic activity">
    <reaction evidence="12">
        <text>a (3S)-3-hydroxyacyl-CoA + NAD(+) = a 3-oxoacyl-CoA + NADH + H(+)</text>
        <dbReference type="Rhea" id="RHEA:22432"/>
        <dbReference type="ChEBI" id="CHEBI:15378"/>
        <dbReference type="ChEBI" id="CHEBI:57318"/>
        <dbReference type="ChEBI" id="CHEBI:57540"/>
        <dbReference type="ChEBI" id="CHEBI:57945"/>
        <dbReference type="ChEBI" id="CHEBI:90726"/>
        <dbReference type="EC" id="1.1.1.35"/>
    </reaction>
</comment>
<dbReference type="EMBL" id="FOFS01000007">
    <property type="protein sequence ID" value="SEQ47324.1"/>
    <property type="molecule type" value="Genomic_DNA"/>
</dbReference>
<dbReference type="InterPro" id="IPR001753">
    <property type="entry name" value="Enoyl-CoA_hydra/iso"/>
</dbReference>
<feature type="domain" description="3-hydroxyacyl-CoA dehydrogenase NAD binding" evidence="14">
    <location>
        <begin position="316"/>
        <end position="493"/>
    </location>
</feature>
<accession>A0A1H9GB69</accession>
<dbReference type="AlphaFoldDB" id="A0A1H9GB69"/>
<dbReference type="FunFam" id="3.40.50.720:FF:000009">
    <property type="entry name" value="Fatty oxidation complex, alpha subunit"/>
    <property type="match status" value="1"/>
</dbReference>